<dbReference type="EMBL" id="MN738787">
    <property type="protein sequence ID" value="QHT36961.1"/>
    <property type="molecule type" value="Genomic_DNA"/>
</dbReference>
<protein>
    <submittedName>
        <fullName evidence="2">Uncharacterized protein</fullName>
    </submittedName>
</protein>
<organism evidence="2">
    <name type="scientific">viral metagenome</name>
    <dbReference type="NCBI Taxonomy" id="1070528"/>
    <lineage>
        <taxon>unclassified sequences</taxon>
        <taxon>metagenomes</taxon>
        <taxon>organismal metagenomes</taxon>
    </lineage>
</organism>
<keyword evidence="1" id="KW-0472">Membrane</keyword>
<feature type="transmembrane region" description="Helical" evidence="1">
    <location>
        <begin position="310"/>
        <end position="331"/>
    </location>
</feature>
<proteinExistence type="predicted"/>
<name>A0A6C0F7Y1_9ZZZZ</name>
<evidence type="ECO:0000313" key="2">
    <source>
        <dbReference type="EMBL" id="QHT36961.1"/>
    </source>
</evidence>
<reference evidence="2" key="1">
    <citation type="journal article" date="2020" name="Nature">
        <title>Giant virus diversity and host interactions through global metagenomics.</title>
        <authorList>
            <person name="Schulz F."/>
            <person name="Roux S."/>
            <person name="Paez-Espino D."/>
            <person name="Jungbluth S."/>
            <person name="Walsh D.A."/>
            <person name="Denef V.J."/>
            <person name="McMahon K.D."/>
            <person name="Konstantinidis K.T."/>
            <person name="Eloe-Fadrosh E.A."/>
            <person name="Kyrpides N.C."/>
            <person name="Woyke T."/>
        </authorList>
    </citation>
    <scope>NUCLEOTIDE SEQUENCE</scope>
    <source>
        <strain evidence="2">GVMAG-S-ERX555967-130</strain>
    </source>
</reference>
<evidence type="ECO:0000256" key="1">
    <source>
        <dbReference type="SAM" id="Phobius"/>
    </source>
</evidence>
<sequence>MSNDLPVEVRNNINNGNFCGPDYYVKRSENAKDIQEQCMKCPPGKDEWYFQEASEKIPPNTRLTDRQLNQLKQCSGGSTVTPDFIRTLDPNFRETDASGVPTWKSLQQSENVKHCAVDPLSGKVTDNETCQRDSIDKPATPPDTYETQFKLFTDCINKNVSKIDDEFQLVNKLKELSMKDINHCLETLPPTDICDQGYSEMYISVPSIYLKQNGITQLSTKQQTAYDRTIRQLSREAYVTESSTCGNVTSKTASMNNISNDQIKDVYPSLPISQGVSVFQSFVKGILDFIVSVLEEIGIWPENNTSVRQLIVIATRVAIFTLVIMAILYMTSSMKSHGGNKT</sequence>
<keyword evidence="1" id="KW-1133">Transmembrane helix</keyword>
<accession>A0A6C0F7Y1</accession>
<keyword evidence="1" id="KW-0812">Transmembrane</keyword>
<dbReference type="AlphaFoldDB" id="A0A6C0F7Y1"/>